<reference evidence="2" key="1">
    <citation type="submission" date="2020-05" db="EMBL/GenBank/DDBJ databases">
        <title>Mycena genomes resolve the evolution of fungal bioluminescence.</title>
        <authorList>
            <person name="Tsai I.J."/>
        </authorList>
    </citation>
    <scope>NUCLEOTIDE SEQUENCE</scope>
    <source>
        <strain evidence="2">CCC161011</strain>
    </source>
</reference>
<sequence length="263" mass="29251">MATMTTNNTATGAVPTAQDFRYALAWIYATHTIPPEAKILSVVKILKQMKMSPIELVTTLLVLQEVYRDNADGFYRSQGLENLLNLVSRDPRGRKKFENKIGLDPLLRKVHREMDALSTYFRCSTSEVTPESHLEFDFENDVTELACANSGKQQSQAPPAAVPSAATPSSVWRASTRGRTVVPITASVVRKPRKYGLPLRLVHFLPRPPKPSPSPKIEPSFPKTSTPRPTIDVASVAPSFITPQAAEFILYKTVHTTPRRNVR</sequence>
<name>A0A8H6Z942_9AGAR</name>
<gene>
    <name evidence="2" type="ORF">MVEN_00121400</name>
</gene>
<dbReference type="OrthoDB" id="3020911at2759"/>
<keyword evidence="3" id="KW-1185">Reference proteome</keyword>
<feature type="compositionally biased region" description="Pro residues" evidence="1">
    <location>
        <begin position="206"/>
        <end position="216"/>
    </location>
</feature>
<protein>
    <submittedName>
        <fullName evidence="2">Uncharacterized protein</fullName>
    </submittedName>
</protein>
<feature type="region of interest" description="Disordered" evidence="1">
    <location>
        <begin position="149"/>
        <end position="172"/>
    </location>
</feature>
<organism evidence="2 3">
    <name type="scientific">Mycena venus</name>
    <dbReference type="NCBI Taxonomy" id="2733690"/>
    <lineage>
        <taxon>Eukaryota</taxon>
        <taxon>Fungi</taxon>
        <taxon>Dikarya</taxon>
        <taxon>Basidiomycota</taxon>
        <taxon>Agaricomycotina</taxon>
        <taxon>Agaricomycetes</taxon>
        <taxon>Agaricomycetidae</taxon>
        <taxon>Agaricales</taxon>
        <taxon>Marasmiineae</taxon>
        <taxon>Mycenaceae</taxon>
        <taxon>Mycena</taxon>
    </lineage>
</organism>
<evidence type="ECO:0000256" key="1">
    <source>
        <dbReference type="SAM" id="MobiDB-lite"/>
    </source>
</evidence>
<feature type="region of interest" description="Disordered" evidence="1">
    <location>
        <begin position="206"/>
        <end position="229"/>
    </location>
</feature>
<dbReference type="EMBL" id="JACAZI010000001">
    <property type="protein sequence ID" value="KAF7372586.1"/>
    <property type="molecule type" value="Genomic_DNA"/>
</dbReference>
<proteinExistence type="predicted"/>
<evidence type="ECO:0000313" key="2">
    <source>
        <dbReference type="EMBL" id="KAF7372586.1"/>
    </source>
</evidence>
<dbReference type="Proteomes" id="UP000620124">
    <property type="component" value="Unassembled WGS sequence"/>
</dbReference>
<accession>A0A8H6Z942</accession>
<feature type="compositionally biased region" description="Low complexity" evidence="1">
    <location>
        <begin position="153"/>
        <end position="171"/>
    </location>
</feature>
<evidence type="ECO:0000313" key="3">
    <source>
        <dbReference type="Proteomes" id="UP000620124"/>
    </source>
</evidence>
<dbReference type="AlphaFoldDB" id="A0A8H6Z942"/>
<comment type="caution">
    <text evidence="2">The sequence shown here is derived from an EMBL/GenBank/DDBJ whole genome shotgun (WGS) entry which is preliminary data.</text>
</comment>